<evidence type="ECO:0000256" key="2">
    <source>
        <dbReference type="ARBA" id="ARBA00022588"/>
    </source>
</evidence>
<feature type="domain" description="Peptidoglycan recognition protein family" evidence="11">
    <location>
        <begin position="26"/>
        <end position="170"/>
    </location>
</feature>
<protein>
    <recommendedName>
        <fullName evidence="7">Peptidoglycan-recognition protein</fullName>
    </recommendedName>
</protein>
<dbReference type="InterPro" id="IPR036505">
    <property type="entry name" value="Amidase/PGRP_sf"/>
</dbReference>
<evidence type="ECO:0000256" key="5">
    <source>
        <dbReference type="ARBA" id="ARBA00023157"/>
    </source>
</evidence>
<comment type="similarity">
    <text evidence="1 7">Belongs to the N-acetylmuramoyl-L-alanine amidase 2 family.</text>
</comment>
<dbReference type="GO" id="GO:0042834">
    <property type="term" value="F:peptidoglycan binding"/>
    <property type="evidence" value="ECO:0007669"/>
    <property type="project" value="InterPro"/>
</dbReference>
<dbReference type="InterPro" id="IPR015510">
    <property type="entry name" value="PGRP"/>
</dbReference>
<evidence type="ECO:0000256" key="6">
    <source>
        <dbReference type="ARBA" id="ARBA00057187"/>
    </source>
</evidence>
<keyword evidence="5 8" id="KW-1015">Disulfide bond</keyword>
<name>A0A0T6BC89_9SCAR</name>
<organism evidence="12 13">
    <name type="scientific">Oryctes borbonicus</name>
    <dbReference type="NCBI Taxonomy" id="1629725"/>
    <lineage>
        <taxon>Eukaryota</taxon>
        <taxon>Metazoa</taxon>
        <taxon>Ecdysozoa</taxon>
        <taxon>Arthropoda</taxon>
        <taxon>Hexapoda</taxon>
        <taxon>Insecta</taxon>
        <taxon>Pterygota</taxon>
        <taxon>Neoptera</taxon>
        <taxon>Endopterygota</taxon>
        <taxon>Coleoptera</taxon>
        <taxon>Polyphaga</taxon>
        <taxon>Scarabaeiformia</taxon>
        <taxon>Scarabaeidae</taxon>
        <taxon>Dynastinae</taxon>
        <taxon>Oryctes</taxon>
    </lineage>
</organism>
<sequence length="192" mass="21910">MCDFRIFFALVGLVLLKLVSGSAQCPEVVSRQSWGARPQQRHGWGSLAVPAAYVIVHHTRTPKCTTRRNCEKMVRSLQNVHMKYNGRDDIGYNFLIGEDGNIYEGVGWNRAVTNIPSYDRDSLHIAVMGDYTSTLPDEKVLDAMKRLIQCAVSRSTIDVNYQVFGHRQVELDDCPGTRLLQEIKKWPDWGYY</sequence>
<evidence type="ECO:0000256" key="8">
    <source>
        <dbReference type="PIRSR" id="PIRSR037945-1"/>
    </source>
</evidence>
<feature type="disulfide bond" evidence="8">
    <location>
        <begin position="25"/>
        <end position="150"/>
    </location>
</feature>
<feature type="chain" id="PRO_5006668568" description="Peptidoglycan-recognition protein" evidence="9">
    <location>
        <begin position="22"/>
        <end position="192"/>
    </location>
</feature>
<dbReference type="Gene3D" id="3.40.80.10">
    <property type="entry name" value="Peptidoglycan recognition protein-like"/>
    <property type="match status" value="1"/>
</dbReference>
<dbReference type="OrthoDB" id="10001926at2759"/>
<dbReference type="InterPro" id="IPR017331">
    <property type="entry name" value="Peptidoglycan_recognition"/>
</dbReference>
<accession>A0A0T6BC89</accession>
<feature type="disulfide bond" evidence="8">
    <location>
        <begin position="64"/>
        <end position="70"/>
    </location>
</feature>
<proteinExistence type="inferred from homology"/>
<reference evidence="12 13" key="1">
    <citation type="submission" date="2015-09" db="EMBL/GenBank/DDBJ databases">
        <title>Draft genome of the scarab beetle Oryctes borbonicus.</title>
        <authorList>
            <person name="Meyer J.M."/>
            <person name="Markov G.V."/>
            <person name="Baskaran P."/>
            <person name="Herrmann M."/>
            <person name="Sommer R.J."/>
            <person name="Roedelsperger C."/>
        </authorList>
    </citation>
    <scope>NUCLEOTIDE SEQUENCE [LARGE SCALE GENOMIC DNA]</scope>
    <source>
        <strain evidence="12">OB123</strain>
        <tissue evidence="12">Whole animal</tissue>
    </source>
</reference>
<dbReference type="EMBL" id="LJIG01002078">
    <property type="protein sequence ID" value="KRT84862.1"/>
    <property type="molecule type" value="Genomic_DNA"/>
</dbReference>
<evidence type="ECO:0000256" key="7">
    <source>
        <dbReference type="PIRNR" id="PIRNR037945"/>
    </source>
</evidence>
<dbReference type="SMART" id="SM00644">
    <property type="entry name" value="Ami_2"/>
    <property type="match status" value="1"/>
</dbReference>
<dbReference type="Proteomes" id="UP000051574">
    <property type="component" value="Unassembled WGS sequence"/>
</dbReference>
<dbReference type="InterPro" id="IPR002502">
    <property type="entry name" value="Amidase_domain"/>
</dbReference>
<keyword evidence="4 7" id="KW-0391">Immunity</keyword>
<evidence type="ECO:0000256" key="3">
    <source>
        <dbReference type="ARBA" id="ARBA00022729"/>
    </source>
</evidence>
<dbReference type="Pfam" id="PF01510">
    <property type="entry name" value="Amidase_2"/>
    <property type="match status" value="1"/>
</dbReference>
<comment type="function">
    <text evidence="6">Peptidoglycan-recognition protein probably involved in innate immunity by binding to peptidoglycans (PGN) of bacteria and activating the prophenoloxidase (proPO) cascade immune response. Binds to 1,3-beta-D-glucan and PGN.</text>
</comment>
<dbReference type="InterPro" id="IPR006619">
    <property type="entry name" value="PGRP_domain_met/bac"/>
</dbReference>
<dbReference type="CDD" id="cd06583">
    <property type="entry name" value="PGRP"/>
    <property type="match status" value="1"/>
</dbReference>
<dbReference type="FunFam" id="3.40.80.10:FF:000001">
    <property type="entry name" value="Peptidoglycan recognition protein 1"/>
    <property type="match status" value="1"/>
</dbReference>
<evidence type="ECO:0000256" key="9">
    <source>
        <dbReference type="SAM" id="SignalP"/>
    </source>
</evidence>
<dbReference type="PANTHER" id="PTHR11022">
    <property type="entry name" value="PEPTIDOGLYCAN RECOGNITION PROTEIN"/>
    <property type="match status" value="1"/>
</dbReference>
<feature type="signal peptide" evidence="9">
    <location>
        <begin position="1"/>
        <end position="21"/>
    </location>
</feature>
<keyword evidence="3 9" id="KW-0732">Signal</keyword>
<dbReference type="SUPFAM" id="SSF55846">
    <property type="entry name" value="N-acetylmuramoyl-L-alanine amidase-like"/>
    <property type="match status" value="1"/>
</dbReference>
<evidence type="ECO:0000256" key="4">
    <source>
        <dbReference type="ARBA" id="ARBA00022859"/>
    </source>
</evidence>
<dbReference type="GO" id="GO:0009253">
    <property type="term" value="P:peptidoglycan catabolic process"/>
    <property type="evidence" value="ECO:0007669"/>
    <property type="project" value="InterPro"/>
</dbReference>
<dbReference type="SMART" id="SM00701">
    <property type="entry name" value="PGRP"/>
    <property type="match status" value="1"/>
</dbReference>
<evidence type="ECO:0000313" key="13">
    <source>
        <dbReference type="Proteomes" id="UP000051574"/>
    </source>
</evidence>
<comment type="caution">
    <text evidence="12">The sequence shown here is derived from an EMBL/GenBank/DDBJ whole genome shotgun (WGS) entry which is preliminary data.</text>
</comment>
<dbReference type="AlphaFoldDB" id="A0A0T6BC89"/>
<gene>
    <name evidence="12" type="ORF">AMK59_2190</name>
</gene>
<evidence type="ECO:0000259" key="10">
    <source>
        <dbReference type="SMART" id="SM00644"/>
    </source>
</evidence>
<dbReference type="GO" id="GO:0008745">
    <property type="term" value="F:N-acetylmuramoyl-L-alanine amidase activity"/>
    <property type="evidence" value="ECO:0007669"/>
    <property type="project" value="InterPro"/>
</dbReference>
<dbReference type="PIRSF" id="PIRSF037945">
    <property type="entry name" value="PGRPs"/>
    <property type="match status" value="1"/>
</dbReference>
<evidence type="ECO:0000259" key="11">
    <source>
        <dbReference type="SMART" id="SM00701"/>
    </source>
</evidence>
<evidence type="ECO:0000313" key="12">
    <source>
        <dbReference type="EMBL" id="KRT84862.1"/>
    </source>
</evidence>
<feature type="domain" description="N-acetylmuramoyl-L-alanine amidase" evidence="10">
    <location>
        <begin position="40"/>
        <end position="176"/>
    </location>
</feature>
<evidence type="ECO:0000256" key="1">
    <source>
        <dbReference type="ARBA" id="ARBA00007553"/>
    </source>
</evidence>
<keyword evidence="2 7" id="KW-0399">Innate immunity</keyword>
<dbReference type="PANTHER" id="PTHR11022:SF41">
    <property type="entry name" value="PEPTIDOGLYCAN-RECOGNITION PROTEIN LC-RELATED"/>
    <property type="match status" value="1"/>
</dbReference>
<dbReference type="GO" id="GO:0008270">
    <property type="term" value="F:zinc ion binding"/>
    <property type="evidence" value="ECO:0007669"/>
    <property type="project" value="InterPro"/>
</dbReference>
<keyword evidence="13" id="KW-1185">Reference proteome</keyword>
<dbReference type="GO" id="GO:0045087">
    <property type="term" value="P:innate immune response"/>
    <property type="evidence" value="ECO:0007669"/>
    <property type="project" value="UniProtKB-KW"/>
</dbReference>